<keyword evidence="4" id="KW-1185">Reference proteome</keyword>
<reference evidence="3 4" key="1">
    <citation type="submission" date="2012-02" db="EMBL/GenBank/DDBJ databases">
        <title>Complete genome sequence of Phycisphaera mikurensis NBRC 102666.</title>
        <authorList>
            <person name="Ankai A."/>
            <person name="Hosoyama A."/>
            <person name="Terui Y."/>
            <person name="Sekine M."/>
            <person name="Fukai R."/>
            <person name="Kato Y."/>
            <person name="Nakamura S."/>
            <person name="Yamada-Narita S."/>
            <person name="Kawakoshi A."/>
            <person name="Fukunaga Y."/>
            <person name="Yamazaki S."/>
            <person name="Fujita N."/>
        </authorList>
    </citation>
    <scope>NUCLEOTIDE SEQUENCE [LARGE SCALE GENOMIC DNA]</scope>
    <source>
        <strain evidence="4">NBRC 102666 / KCTC 22515 / FYK2301M01</strain>
    </source>
</reference>
<dbReference type="eggNOG" id="ENOG502ZGSW">
    <property type="taxonomic scope" value="Bacteria"/>
</dbReference>
<gene>
    <name evidence="3" type="ordered locus">PSMK_06240</name>
</gene>
<dbReference type="InterPro" id="IPR013424">
    <property type="entry name" value="Ice-binding_C"/>
</dbReference>
<dbReference type="AlphaFoldDB" id="I0IBZ5"/>
<evidence type="ECO:0000313" key="3">
    <source>
        <dbReference type="EMBL" id="BAM02783.1"/>
    </source>
</evidence>
<feature type="signal peptide" evidence="1">
    <location>
        <begin position="1"/>
        <end position="23"/>
    </location>
</feature>
<dbReference type="HOGENOM" id="CLU_952660_0_0_0"/>
<evidence type="ECO:0000259" key="2">
    <source>
        <dbReference type="Pfam" id="PF07589"/>
    </source>
</evidence>
<evidence type="ECO:0000313" key="4">
    <source>
        <dbReference type="Proteomes" id="UP000007881"/>
    </source>
</evidence>
<feature type="domain" description="Ice-binding protein C-terminal" evidence="2">
    <location>
        <begin position="268"/>
        <end position="291"/>
    </location>
</feature>
<dbReference type="STRING" id="1142394.PSMK_06240"/>
<dbReference type="Proteomes" id="UP000007881">
    <property type="component" value="Chromosome"/>
</dbReference>
<name>I0IBZ5_PHYMF</name>
<evidence type="ECO:0000256" key="1">
    <source>
        <dbReference type="SAM" id="SignalP"/>
    </source>
</evidence>
<sequence>MLMTPRPVALIAAAALAAPAASAAPVVLNEYNAVSGSKQLDDGAGADAFFGTIDGNGGNWFELLVIEDTDLRGWQLAWTEAEETFTGSGINTAGTLTLTGDALWSDVKAGSLITFIETADGGGSLLDTSTDTSYDPVAGDWTINVATREEAGKAAGLVTTTTNDGSPGDFSVGNEDWTLTILDAGGVVRAAATGEGAPGYAGDKVNSREGFALEGPGAGATLADFQAIGADSSLYDDTSGTTYGSLNADLQPDGSFVIEQDVSALRNQIPEPGTAALAAAGLGLLASRRRRG</sequence>
<dbReference type="KEGG" id="phm:PSMK_06240"/>
<organism evidence="3 4">
    <name type="scientific">Phycisphaera mikurensis (strain NBRC 102666 / KCTC 22515 / FYK2301M01)</name>
    <dbReference type="NCBI Taxonomy" id="1142394"/>
    <lineage>
        <taxon>Bacteria</taxon>
        <taxon>Pseudomonadati</taxon>
        <taxon>Planctomycetota</taxon>
        <taxon>Phycisphaerae</taxon>
        <taxon>Phycisphaerales</taxon>
        <taxon>Phycisphaeraceae</taxon>
        <taxon>Phycisphaera</taxon>
    </lineage>
</organism>
<proteinExistence type="predicted"/>
<dbReference type="EMBL" id="AP012338">
    <property type="protein sequence ID" value="BAM02783.1"/>
    <property type="molecule type" value="Genomic_DNA"/>
</dbReference>
<accession>I0IBZ5</accession>
<feature type="chain" id="PRO_5003629577" description="Ice-binding protein C-terminal domain-containing protein" evidence="1">
    <location>
        <begin position="24"/>
        <end position="292"/>
    </location>
</feature>
<dbReference type="NCBIfam" id="TIGR02595">
    <property type="entry name" value="PEP_CTERM"/>
    <property type="match status" value="1"/>
</dbReference>
<protein>
    <recommendedName>
        <fullName evidence="2">Ice-binding protein C-terminal domain-containing protein</fullName>
    </recommendedName>
</protein>
<dbReference type="Pfam" id="PF07589">
    <property type="entry name" value="PEP-CTERM"/>
    <property type="match status" value="1"/>
</dbReference>
<keyword evidence="1" id="KW-0732">Signal</keyword>